<sequence>MLPDSDGFGSGGADAAACIRAAVSGPAAKKDSSLLWPEWPIREGVIQCKGERKPNRGHSDTFAADHGVTLFMLRLKGRESQPHLE</sequence>
<name>A0A8H6JU26_9PEZI</name>
<dbReference type="AlphaFoldDB" id="A0A8H6JU26"/>
<comment type="caution">
    <text evidence="1">The sequence shown here is derived from an EMBL/GenBank/DDBJ whole genome shotgun (WGS) entry which is preliminary data.</text>
</comment>
<organism evidence="1 2">
    <name type="scientific">Colletotrichum plurivorum</name>
    <dbReference type="NCBI Taxonomy" id="2175906"/>
    <lineage>
        <taxon>Eukaryota</taxon>
        <taxon>Fungi</taxon>
        <taxon>Dikarya</taxon>
        <taxon>Ascomycota</taxon>
        <taxon>Pezizomycotina</taxon>
        <taxon>Sordariomycetes</taxon>
        <taxon>Hypocreomycetidae</taxon>
        <taxon>Glomerellales</taxon>
        <taxon>Glomerellaceae</taxon>
        <taxon>Colletotrichum</taxon>
        <taxon>Colletotrichum orchidearum species complex</taxon>
    </lineage>
</organism>
<keyword evidence="2" id="KW-1185">Reference proteome</keyword>
<reference evidence="1" key="1">
    <citation type="journal article" date="2020" name="Phytopathology">
        <title>Genome Sequence Resources of Colletotrichum truncatum, C. plurivorum, C. musicola, and C. sojae: Four Species Pathogenic to Soybean (Glycine max).</title>
        <authorList>
            <person name="Rogerio F."/>
            <person name="Boufleur T.R."/>
            <person name="Ciampi-Guillardi M."/>
            <person name="Sukno S.A."/>
            <person name="Thon M.R."/>
            <person name="Massola Junior N.S."/>
            <person name="Baroncelli R."/>
        </authorList>
    </citation>
    <scope>NUCLEOTIDE SEQUENCE</scope>
    <source>
        <strain evidence="1">LFN00145</strain>
    </source>
</reference>
<dbReference type="Proteomes" id="UP000654918">
    <property type="component" value="Unassembled WGS sequence"/>
</dbReference>
<protein>
    <submittedName>
        <fullName evidence="1">Uncharacterized protein</fullName>
    </submittedName>
</protein>
<evidence type="ECO:0000313" key="1">
    <source>
        <dbReference type="EMBL" id="KAF6818841.1"/>
    </source>
</evidence>
<gene>
    <name evidence="1" type="ORF">CPLU01_13191</name>
</gene>
<accession>A0A8H6JU26</accession>
<evidence type="ECO:0000313" key="2">
    <source>
        <dbReference type="Proteomes" id="UP000654918"/>
    </source>
</evidence>
<dbReference type="EMBL" id="WIGO01000295">
    <property type="protein sequence ID" value="KAF6818841.1"/>
    <property type="molecule type" value="Genomic_DNA"/>
</dbReference>
<proteinExistence type="predicted"/>